<dbReference type="AlphaFoldDB" id="A0A2Z3LB99"/>
<evidence type="ECO:0000313" key="2">
    <source>
        <dbReference type="Proteomes" id="UP000245872"/>
    </source>
</evidence>
<organism evidence="1 2">
    <name type="scientific">Candidatus Cardinium hertigii</name>
    <dbReference type="NCBI Taxonomy" id="247481"/>
    <lineage>
        <taxon>Bacteria</taxon>
        <taxon>Pseudomonadati</taxon>
        <taxon>Bacteroidota</taxon>
        <taxon>Cytophagia</taxon>
        <taxon>Cytophagales</taxon>
        <taxon>Amoebophilaceae</taxon>
        <taxon>Candidatus Cardinium</taxon>
    </lineage>
</organism>
<accession>A0A2Z3LB99</accession>
<sequence>MRNLYLELGQGLACCANLSNILFCIIKSVNTGLTLYQPDLLINFNSVCTVQ</sequence>
<gene>
    <name evidence="1" type="ORF">DK880_00188</name>
</gene>
<evidence type="ECO:0000313" key="1">
    <source>
        <dbReference type="EMBL" id="AWN81522.1"/>
    </source>
</evidence>
<protein>
    <submittedName>
        <fullName evidence="1">Uncharacterized protein</fullName>
    </submittedName>
</protein>
<dbReference type="Proteomes" id="UP000245872">
    <property type="component" value="Chromosome"/>
</dbReference>
<name>A0A2Z3LB99_9BACT</name>
<reference evidence="1 2" key="1">
    <citation type="submission" date="2018-05" db="EMBL/GenBank/DDBJ databases">
        <title>Candidatus Cardinium hertigii Genome Assembly.</title>
        <authorList>
            <person name="Showmaker K.C."/>
            <person name="Walden K.O."/>
            <person name="Fields C.J."/>
            <person name="Lambert K.N."/>
            <person name="Hudson M.E."/>
        </authorList>
    </citation>
    <scope>NUCLEOTIDE SEQUENCE [LARGE SCALE GENOMIC DNA]</scope>
    <source>
        <strain evidence="2">cHgTN10</strain>
    </source>
</reference>
<keyword evidence="2" id="KW-1185">Reference proteome</keyword>
<proteinExistence type="predicted"/>
<dbReference type="EMBL" id="CP029619">
    <property type="protein sequence ID" value="AWN81522.1"/>
    <property type="molecule type" value="Genomic_DNA"/>
</dbReference>
<dbReference type="KEGG" id="cher:DK880_00188"/>